<protein>
    <recommendedName>
        <fullName evidence="2">HNH nuclease domain-containing protein</fullName>
    </recommendedName>
</protein>
<organism evidence="3 4">
    <name type="scientific">Nocardioides aquaticus</name>
    <dbReference type="NCBI Taxonomy" id="160826"/>
    <lineage>
        <taxon>Bacteria</taxon>
        <taxon>Bacillati</taxon>
        <taxon>Actinomycetota</taxon>
        <taxon>Actinomycetes</taxon>
        <taxon>Propionibacteriales</taxon>
        <taxon>Nocardioidaceae</taxon>
        <taxon>Nocardioides</taxon>
    </lineage>
</organism>
<evidence type="ECO:0000256" key="1">
    <source>
        <dbReference type="SAM" id="MobiDB-lite"/>
    </source>
</evidence>
<dbReference type="CDD" id="cd00085">
    <property type="entry name" value="HNHc"/>
    <property type="match status" value="1"/>
</dbReference>
<dbReference type="Proteomes" id="UP000679307">
    <property type="component" value="Chromosome"/>
</dbReference>
<feature type="compositionally biased region" description="Basic and acidic residues" evidence="1">
    <location>
        <begin position="433"/>
        <end position="456"/>
    </location>
</feature>
<evidence type="ECO:0000313" key="4">
    <source>
        <dbReference type="Proteomes" id="UP000679307"/>
    </source>
</evidence>
<dbReference type="EMBL" id="CP075371">
    <property type="protein sequence ID" value="QVT79625.1"/>
    <property type="molecule type" value="Genomic_DNA"/>
</dbReference>
<sequence>MPLSPAPDQRAATAVTAREERVTGEVTTPADLLARVREAHDAEERAGVDLLVLAVAWADAHPADADGPMSRWWVPVRAGARAADDDGGLDLEGLEAAAAGGVDLDEVNGGEGVDPEWFGIPPVRWDAPASFAAARRMTTTSGKALIRDALVLEHRLPRTWARVLQGGVPAWRARRVAQAVLGAPPDVVAYVDDRVHRVIATVGHRRLDALLDEAMLELHPEEREMEQLDALDARHATLHRSGINHTGIVEMTLRGDWADLDDFDAVLSVVAAALQAADEASGSPDAHDSLDVRRARAVGVLADPARALALLQPGTGPAAAPGGAAPVPPPRREVVGYLHLTPEHLAGLEMFVRDGTTLRQVIESQVRAWCGRTDTYLRVTPVVDLNDDPDDHATPVYSPGEGLRERVLLRHPTCVFPWCERPSRGLQLDHVVAYEHPDPPPDDRPGEPDPPSRADPDDQPQTSETNLAPLCGHHHQLKTHGGWSYSAIDPTGPRPVFLWRSPHGEQFVRTPDGTTHLAG</sequence>
<reference evidence="3 4" key="1">
    <citation type="submission" date="2021-05" db="EMBL/GenBank/DDBJ databases">
        <title>Complete genome of Nocardioides aquaticus KCTC 9944T isolated from meromictic and hypersaline Ekho Lake, Antarctica.</title>
        <authorList>
            <person name="Hwang K."/>
            <person name="Kim K.M."/>
            <person name="Choe H."/>
        </authorList>
    </citation>
    <scope>NUCLEOTIDE SEQUENCE [LARGE SCALE GENOMIC DNA]</scope>
    <source>
        <strain evidence="3 4">KCTC 9944</strain>
    </source>
</reference>
<proteinExistence type="predicted"/>
<accession>A0ABX8EIA4</accession>
<feature type="region of interest" description="Disordered" evidence="1">
    <location>
        <begin position="433"/>
        <end position="468"/>
    </location>
</feature>
<evidence type="ECO:0000313" key="3">
    <source>
        <dbReference type="EMBL" id="QVT79625.1"/>
    </source>
</evidence>
<feature type="domain" description="HNH nuclease" evidence="2">
    <location>
        <begin position="402"/>
        <end position="476"/>
    </location>
</feature>
<dbReference type="RefSeq" id="WP_214059044.1">
    <property type="nucleotide sequence ID" value="NZ_BAAAHS010000102.1"/>
</dbReference>
<evidence type="ECO:0000259" key="2">
    <source>
        <dbReference type="SMART" id="SM00507"/>
    </source>
</evidence>
<name>A0ABX8EIA4_9ACTN</name>
<gene>
    <name evidence="3" type="ORF">ENKNEFLB_02008</name>
</gene>
<feature type="region of interest" description="Disordered" evidence="1">
    <location>
        <begin position="1"/>
        <end position="23"/>
    </location>
</feature>
<dbReference type="InterPro" id="IPR003615">
    <property type="entry name" value="HNH_nuc"/>
</dbReference>
<dbReference type="SMART" id="SM00507">
    <property type="entry name" value="HNHc"/>
    <property type="match status" value="1"/>
</dbReference>
<keyword evidence="4" id="KW-1185">Reference proteome</keyword>